<dbReference type="RefSeq" id="WP_095416635.1">
    <property type="nucleotide sequence ID" value="NZ_CP018477.1"/>
</dbReference>
<protein>
    <submittedName>
        <fullName evidence="2">Alkaline phosphatase</fullName>
        <ecNumber evidence="2">3.1.3.1</ecNumber>
    </submittedName>
</protein>
<gene>
    <name evidence="2" type="ORF">THTE_4384</name>
</gene>
<keyword evidence="3" id="KW-1185">Reference proteome</keyword>
<sequence>MKNNRFSKRARRLVFEPLEHRDLLSVVPATTSLPAAVTDLGSVDFCQVTPAAQTPGMWYRLTAKNTGTLTVIRGLQTPSQQSAATVAIYAQAAQSLLLTAQGTGRIDLPVVAGQTVFVYLPDVQTGETLWLAALVQMSGTTVTIRGTAGADTLVYRGGGNGSITVNQIDYTLPGGWTTLTIVGGNGGDSVFLETMAANENISISPALTRVLSAGRIITVTQVAELAVRASSSAVAEIIDSPGNDQVTFTPNAATFDSPQFRASVTGPSIIHAYARNGGVDSVTFYDSPGADQATYQGDIAILRGDTFYNRAKFFSRVTFVATTGEDTALLNGSSGTDTLGGQLGDVTLQTKGVSVRAKGFWTTIVRSCGGVDVAEVNDSSSDDFVFSFPGDVAVFNLNHTLRIQGFAYTHVYARNGGFDTAYFYDSPGDDTFVGRPDFSSMTTGPYFTRVKFFDGVYAYSRNGGSDVAWLYDSRGDDLLTVRPYYIRLEGPGYSNRVETFSVVRATGGSGGNDRLEMYSSSGQDQLTITPTLSDILFAETPTFVRATRFLQETYYLDKDDLVLGSAPRATIKRDGPTTVINAADYYDPTSPTLGFQRAIDALPKEGGTVILPAGTFTLRQSLVLRSNVTLRGSDAGTTLVRKTQTFALLAATAQAGDQRLSVTSTSGFQVGDEIALVSRAEPDGQLYTIIAIEPGILVLDRPIQYGVFRPEDSAEVTNLIPLVRAEGSPAQPVSNAVIENLTVNGNLNTKYTRWRAIPRGMVDLTYAVNSVVRNVTVTRSPTTGILLKYGRDNLVENSTVIEARNIGIALGWETDAIVRGNLVRGAGYGMASTGWGEGIMANGGRDIRVENNITEYNVGHGLHPAGDLTIGGLWINNISRYNQGNGFHYCFNNFGVWAVNNELYGNDRGVGGLGLGGEYADRFNVVQGNLIYNNQRGGIQVNGGRDNYILGNTLRNNSQKSPGKFAEILLGEVWSTVIVDNRITPAAGGLSIDTTYARLFNIIIA</sequence>
<dbReference type="Gene3D" id="2.160.20.10">
    <property type="entry name" value="Single-stranded right-handed beta-helix, Pectin lyase-like"/>
    <property type="match status" value="1"/>
</dbReference>
<dbReference type="Pfam" id="PF13229">
    <property type="entry name" value="Beta_helix"/>
    <property type="match status" value="1"/>
</dbReference>
<dbReference type="GO" id="GO:0004035">
    <property type="term" value="F:alkaline phosphatase activity"/>
    <property type="evidence" value="ECO:0007669"/>
    <property type="project" value="UniProtKB-EC"/>
</dbReference>
<accession>A0A286RLY4</accession>
<proteinExistence type="predicted"/>
<organism evidence="2 3">
    <name type="scientific">Thermogutta terrifontis</name>
    <dbReference type="NCBI Taxonomy" id="1331910"/>
    <lineage>
        <taxon>Bacteria</taxon>
        <taxon>Pseudomonadati</taxon>
        <taxon>Planctomycetota</taxon>
        <taxon>Planctomycetia</taxon>
        <taxon>Pirellulales</taxon>
        <taxon>Thermoguttaceae</taxon>
        <taxon>Thermogutta</taxon>
    </lineage>
</organism>
<reference evidence="2 3" key="1">
    <citation type="journal article" name="Front. Microbiol.">
        <title>Sugar Metabolism of the First Thermophilic Planctomycete Thermogutta terrifontis: Comparative Genomic and Transcriptomic Approaches.</title>
        <authorList>
            <person name="Elcheninov A.G."/>
            <person name="Menzel P."/>
            <person name="Gudbergsdottir S.R."/>
            <person name="Slesarev A.I."/>
            <person name="Kadnikov V.V."/>
            <person name="Krogh A."/>
            <person name="Bonch-Osmolovskaya E.A."/>
            <person name="Peng X."/>
            <person name="Kublanov I.V."/>
        </authorList>
    </citation>
    <scope>NUCLEOTIDE SEQUENCE [LARGE SCALE GENOMIC DNA]</scope>
    <source>
        <strain evidence="2 3">R1</strain>
    </source>
</reference>
<dbReference type="AlphaFoldDB" id="A0A286RLY4"/>
<dbReference type="OrthoDB" id="252653at2"/>
<dbReference type="SUPFAM" id="SSF51120">
    <property type="entry name" value="beta-Roll"/>
    <property type="match status" value="1"/>
</dbReference>
<name>A0A286RLY4_9BACT</name>
<dbReference type="KEGG" id="ttf:THTE_4384"/>
<keyword evidence="2" id="KW-0378">Hydrolase</keyword>
<dbReference type="Proteomes" id="UP000215086">
    <property type="component" value="Chromosome"/>
</dbReference>
<dbReference type="EC" id="3.1.3.1" evidence="2"/>
<evidence type="ECO:0000313" key="3">
    <source>
        <dbReference type="Proteomes" id="UP000215086"/>
    </source>
</evidence>
<dbReference type="SMART" id="SM00710">
    <property type="entry name" value="PbH1"/>
    <property type="match status" value="7"/>
</dbReference>
<dbReference type="InterPro" id="IPR006626">
    <property type="entry name" value="PbH1"/>
</dbReference>
<dbReference type="InterPro" id="IPR039448">
    <property type="entry name" value="Beta_helix"/>
</dbReference>
<evidence type="ECO:0000313" key="2">
    <source>
        <dbReference type="EMBL" id="ASV76985.1"/>
    </source>
</evidence>
<feature type="domain" description="Right handed beta helix" evidence="1">
    <location>
        <begin position="735"/>
        <end position="863"/>
    </location>
</feature>
<dbReference type="EMBL" id="CP018477">
    <property type="protein sequence ID" value="ASV76985.1"/>
    <property type="molecule type" value="Genomic_DNA"/>
</dbReference>
<dbReference type="SUPFAM" id="SSF51126">
    <property type="entry name" value="Pectin lyase-like"/>
    <property type="match status" value="1"/>
</dbReference>
<dbReference type="InterPro" id="IPR011049">
    <property type="entry name" value="Serralysin-like_metalloprot_C"/>
</dbReference>
<dbReference type="InterPro" id="IPR012334">
    <property type="entry name" value="Pectin_lyas_fold"/>
</dbReference>
<evidence type="ECO:0000259" key="1">
    <source>
        <dbReference type="Pfam" id="PF13229"/>
    </source>
</evidence>
<dbReference type="InterPro" id="IPR011050">
    <property type="entry name" value="Pectin_lyase_fold/virulence"/>
</dbReference>